<accession>A0ABV7MA69</accession>
<feature type="signal peptide" evidence="1">
    <location>
        <begin position="1"/>
        <end position="20"/>
    </location>
</feature>
<keyword evidence="1" id="KW-0732">Signal</keyword>
<dbReference type="RefSeq" id="WP_189571875.1">
    <property type="nucleotide sequence ID" value="NZ_BMXU01000001.1"/>
</dbReference>
<gene>
    <name evidence="2" type="ORF">ACFONP_00715</name>
</gene>
<evidence type="ECO:0008006" key="4">
    <source>
        <dbReference type="Google" id="ProtNLM"/>
    </source>
</evidence>
<comment type="caution">
    <text evidence="2">The sequence shown here is derived from an EMBL/GenBank/DDBJ whole genome shotgun (WGS) entry which is preliminary data.</text>
</comment>
<evidence type="ECO:0000256" key="1">
    <source>
        <dbReference type="SAM" id="SignalP"/>
    </source>
</evidence>
<dbReference type="SUPFAM" id="SSF74653">
    <property type="entry name" value="TolA/TonB C-terminal domain"/>
    <property type="match status" value="1"/>
</dbReference>
<protein>
    <recommendedName>
        <fullName evidence="4">TonB C-terminal domain-containing protein</fullName>
    </recommendedName>
</protein>
<keyword evidence="3" id="KW-1185">Reference proteome</keyword>
<evidence type="ECO:0000313" key="2">
    <source>
        <dbReference type="EMBL" id="MFC3301251.1"/>
    </source>
</evidence>
<evidence type="ECO:0000313" key="3">
    <source>
        <dbReference type="Proteomes" id="UP001595607"/>
    </source>
</evidence>
<sequence length="380" mass="41710">MRSILSAMFLTLASMSPVEAGETSWREHYRAFAAAMTAGDEAAAIQHAEAAWLAASRQREPGENRALLAQNSGLMAGTSDPGAALPALKDALALSERGFGVQNYGPDTLRFLVAEAEAAMSPSGRTIGRAADLIPRISLQERTSEPILKARIRLRSLSEEKRQWGSLEAVAGGMSDDYASMPDVSAQRKIEAEALRFIAVLSDPPRDGHRGATTMDEGREGRRYAKRMDASVERFAAIQKEIGPQESLERFDPFLAQAMAWHTMVTAYQGSYDPDARGRDRRMPVAPTVLQGACKMEIPWERQPLDFPDRMSGYNGAVVIGYHLDDDGRTTGLRILSELPSERFGDAMLQQVAKWQADVTNLSGTCMRDRTAVLSLYTIR</sequence>
<name>A0ABV7MA69_9PROT</name>
<proteinExistence type="predicted"/>
<reference evidence="3" key="1">
    <citation type="journal article" date="2019" name="Int. J. Syst. Evol. Microbiol.">
        <title>The Global Catalogue of Microorganisms (GCM) 10K type strain sequencing project: providing services to taxonomists for standard genome sequencing and annotation.</title>
        <authorList>
            <consortium name="The Broad Institute Genomics Platform"/>
            <consortium name="The Broad Institute Genome Sequencing Center for Infectious Disease"/>
            <person name="Wu L."/>
            <person name="Ma J."/>
        </authorList>
    </citation>
    <scope>NUCLEOTIDE SEQUENCE [LARGE SCALE GENOMIC DNA]</scope>
    <source>
        <strain evidence="3">KCTC 22245</strain>
    </source>
</reference>
<dbReference type="EMBL" id="JBHRVA010000002">
    <property type="protein sequence ID" value="MFC3301251.1"/>
    <property type="molecule type" value="Genomic_DNA"/>
</dbReference>
<dbReference type="Proteomes" id="UP001595607">
    <property type="component" value="Unassembled WGS sequence"/>
</dbReference>
<feature type="chain" id="PRO_5046241144" description="TonB C-terminal domain-containing protein" evidence="1">
    <location>
        <begin position="21"/>
        <end position="380"/>
    </location>
</feature>
<organism evidence="2 3">
    <name type="scientific">Parvularcula lutaonensis</name>
    <dbReference type="NCBI Taxonomy" id="491923"/>
    <lineage>
        <taxon>Bacteria</taxon>
        <taxon>Pseudomonadati</taxon>
        <taxon>Pseudomonadota</taxon>
        <taxon>Alphaproteobacteria</taxon>
        <taxon>Parvularculales</taxon>
        <taxon>Parvularculaceae</taxon>
        <taxon>Parvularcula</taxon>
    </lineage>
</organism>